<dbReference type="AlphaFoldDB" id="A0AAN8QSZ2"/>
<reference evidence="2 3" key="1">
    <citation type="submission" date="2021-04" db="EMBL/GenBank/DDBJ databases">
        <authorList>
            <person name="De Guttry C."/>
            <person name="Zahm M."/>
            <person name="Klopp C."/>
            <person name="Cabau C."/>
            <person name="Louis A."/>
            <person name="Berthelot C."/>
            <person name="Parey E."/>
            <person name="Roest Crollius H."/>
            <person name="Montfort J."/>
            <person name="Robinson-Rechavi M."/>
            <person name="Bucao C."/>
            <person name="Bouchez O."/>
            <person name="Gislard M."/>
            <person name="Lluch J."/>
            <person name="Milhes M."/>
            <person name="Lampietro C."/>
            <person name="Lopez Roques C."/>
            <person name="Donnadieu C."/>
            <person name="Braasch I."/>
            <person name="Desvignes T."/>
            <person name="Postlethwait J."/>
            <person name="Bobe J."/>
            <person name="Wedekind C."/>
            <person name="Guiguen Y."/>
        </authorList>
    </citation>
    <scope>NUCLEOTIDE SEQUENCE [LARGE SCALE GENOMIC DNA]</scope>
    <source>
        <strain evidence="2">Cs_M1</strain>
        <tissue evidence="2">Blood</tissue>
    </source>
</reference>
<feature type="domain" description="3-beta hydroxysteroid dehydrogenase/isomerase" evidence="1">
    <location>
        <begin position="93"/>
        <end position="241"/>
    </location>
</feature>
<sequence>MLPLRSSLMQGTFDKVANRISACLADISLWMTDHHLKLNLGKTELLFLPGKDCLFHDLAITVDNSVVSSSQSAKSLGVTLDNTLSFSANTKASLEEVRGDTVVSVFEGDIRDSELLRRACKGASLVFHTASLIDVTGKLDYSELHGVNVKGTQLLLASGDVRPEECGVLHLHQVEVAGPKTNRDPIINGDKNTPYTCSIKIPYCRTKKEAERVTLQAQGEVFQNGGWLATCTLRPMYIYGGG</sequence>
<dbReference type="EMBL" id="JAGTTL010000012">
    <property type="protein sequence ID" value="KAK6315170.1"/>
    <property type="molecule type" value="Genomic_DNA"/>
</dbReference>
<dbReference type="Pfam" id="PF01073">
    <property type="entry name" value="3Beta_HSD"/>
    <property type="match status" value="1"/>
</dbReference>
<dbReference type="GO" id="GO:0016616">
    <property type="term" value="F:oxidoreductase activity, acting on the CH-OH group of donors, NAD or NADP as acceptor"/>
    <property type="evidence" value="ECO:0007669"/>
    <property type="project" value="InterPro"/>
</dbReference>
<gene>
    <name evidence="2" type="ORF">J4Q44_G00146990</name>
</gene>
<evidence type="ECO:0000313" key="2">
    <source>
        <dbReference type="EMBL" id="KAK6315170.1"/>
    </source>
</evidence>
<dbReference type="InterPro" id="IPR036291">
    <property type="entry name" value="NAD(P)-bd_dom_sf"/>
</dbReference>
<dbReference type="Gene3D" id="3.40.50.720">
    <property type="entry name" value="NAD(P)-binding Rossmann-like Domain"/>
    <property type="match status" value="1"/>
</dbReference>
<comment type="caution">
    <text evidence="2">The sequence shown here is derived from an EMBL/GenBank/DDBJ whole genome shotgun (WGS) entry which is preliminary data.</text>
</comment>
<protein>
    <recommendedName>
        <fullName evidence="1">3-beta hydroxysteroid dehydrogenase/isomerase domain-containing protein</fullName>
    </recommendedName>
</protein>
<evidence type="ECO:0000313" key="3">
    <source>
        <dbReference type="Proteomes" id="UP001356427"/>
    </source>
</evidence>
<organism evidence="2 3">
    <name type="scientific">Coregonus suidteri</name>
    <dbReference type="NCBI Taxonomy" id="861788"/>
    <lineage>
        <taxon>Eukaryota</taxon>
        <taxon>Metazoa</taxon>
        <taxon>Chordata</taxon>
        <taxon>Craniata</taxon>
        <taxon>Vertebrata</taxon>
        <taxon>Euteleostomi</taxon>
        <taxon>Actinopterygii</taxon>
        <taxon>Neopterygii</taxon>
        <taxon>Teleostei</taxon>
        <taxon>Protacanthopterygii</taxon>
        <taxon>Salmoniformes</taxon>
        <taxon>Salmonidae</taxon>
        <taxon>Coregoninae</taxon>
        <taxon>Coregonus</taxon>
    </lineage>
</organism>
<name>A0AAN8QSZ2_9TELE</name>
<accession>A0AAN8QSZ2</accession>
<dbReference type="GO" id="GO:0006694">
    <property type="term" value="P:steroid biosynthetic process"/>
    <property type="evidence" value="ECO:0007669"/>
    <property type="project" value="InterPro"/>
</dbReference>
<dbReference type="InterPro" id="IPR002225">
    <property type="entry name" value="3Beta_OHSteriod_DH/Estase"/>
</dbReference>
<proteinExistence type="predicted"/>
<dbReference type="SUPFAM" id="SSF51735">
    <property type="entry name" value="NAD(P)-binding Rossmann-fold domains"/>
    <property type="match status" value="1"/>
</dbReference>
<evidence type="ECO:0000259" key="1">
    <source>
        <dbReference type="Pfam" id="PF01073"/>
    </source>
</evidence>
<dbReference type="Proteomes" id="UP001356427">
    <property type="component" value="Unassembled WGS sequence"/>
</dbReference>
<keyword evidence="3" id="KW-1185">Reference proteome</keyword>